<dbReference type="SUPFAM" id="SSF50486">
    <property type="entry name" value="FMT C-terminal domain-like"/>
    <property type="match status" value="1"/>
</dbReference>
<evidence type="ECO:0000256" key="1">
    <source>
        <dbReference type="ARBA" id="ARBA00009232"/>
    </source>
</evidence>
<sequence length="233" mass="26274">MGFASFFSTDSFIASCLLYRSCVTILSHALRQVSQEVAALPKLTREFYNRDTLDVARDLLGKYLVRRLDGMVLCGRIVETEAYVGRIDKACHAYGYKRTRRTETLFAQPGTAYLYLIYGMYHCLNFVTEPEGEPCAVLLRGLECAGDGDALARMRYGKPQDELNAYQRRQFLNGPGKVCQALGLTRAQNGLDLTGDELFLWDAGEPAPDCHTGPRIGIDYAQEAVEFPWRFWI</sequence>
<dbReference type="Pfam" id="PF02245">
    <property type="entry name" value="Pur_DNA_glyco"/>
    <property type="match status" value="1"/>
</dbReference>
<dbReference type="GO" id="GO:0006284">
    <property type="term" value="P:base-excision repair"/>
    <property type="evidence" value="ECO:0007669"/>
    <property type="project" value="InterPro"/>
</dbReference>
<name>A0A8J6JEA3_9FIRM</name>
<dbReference type="GO" id="GO:0003905">
    <property type="term" value="F:alkylbase DNA N-glycosylase activity"/>
    <property type="evidence" value="ECO:0007669"/>
    <property type="project" value="InterPro"/>
</dbReference>
<dbReference type="NCBIfam" id="TIGR00567">
    <property type="entry name" value="3mg"/>
    <property type="match status" value="1"/>
</dbReference>
<evidence type="ECO:0000256" key="4">
    <source>
        <dbReference type="ARBA" id="ARBA00023204"/>
    </source>
</evidence>
<dbReference type="EC" id="3.2.2.-" evidence="5"/>
<dbReference type="FunFam" id="3.10.300.10:FF:000001">
    <property type="entry name" value="Putative 3-methyladenine DNA glycosylase"/>
    <property type="match status" value="1"/>
</dbReference>
<dbReference type="PANTHER" id="PTHR10429">
    <property type="entry name" value="DNA-3-METHYLADENINE GLYCOSYLASE"/>
    <property type="match status" value="1"/>
</dbReference>
<dbReference type="InterPro" id="IPR011034">
    <property type="entry name" value="Formyl_transferase-like_C_sf"/>
</dbReference>
<evidence type="ECO:0000313" key="7">
    <source>
        <dbReference type="Proteomes" id="UP000661435"/>
    </source>
</evidence>
<dbReference type="CDD" id="cd00540">
    <property type="entry name" value="AAG"/>
    <property type="match status" value="1"/>
</dbReference>
<comment type="caution">
    <text evidence="6">The sequence shown here is derived from an EMBL/GenBank/DDBJ whole genome shotgun (WGS) entry which is preliminary data.</text>
</comment>
<dbReference type="EMBL" id="JACOPP010000009">
    <property type="protein sequence ID" value="MBC5733707.1"/>
    <property type="molecule type" value="Genomic_DNA"/>
</dbReference>
<evidence type="ECO:0000256" key="2">
    <source>
        <dbReference type="ARBA" id="ARBA00022763"/>
    </source>
</evidence>
<dbReference type="InterPro" id="IPR036995">
    <property type="entry name" value="MPG_sf"/>
</dbReference>
<keyword evidence="3 5" id="KW-0378">Hydrolase</keyword>
<dbReference type="Gene3D" id="3.10.300.10">
    <property type="entry name" value="Methylpurine-DNA glycosylase (MPG)"/>
    <property type="match status" value="1"/>
</dbReference>
<dbReference type="InterPro" id="IPR003180">
    <property type="entry name" value="MPG"/>
</dbReference>
<dbReference type="AlphaFoldDB" id="A0A8J6JEA3"/>
<keyword evidence="7" id="KW-1185">Reference proteome</keyword>
<evidence type="ECO:0000313" key="6">
    <source>
        <dbReference type="EMBL" id="MBC5733707.1"/>
    </source>
</evidence>
<dbReference type="Proteomes" id="UP000661435">
    <property type="component" value="Unassembled WGS sequence"/>
</dbReference>
<keyword evidence="2 5" id="KW-0227">DNA damage</keyword>
<protein>
    <recommendedName>
        <fullName evidence="5">Putative 3-methyladenine DNA glycosylase</fullName>
        <ecNumber evidence="5">3.2.2.-</ecNumber>
    </recommendedName>
</protein>
<keyword evidence="4 5" id="KW-0234">DNA repair</keyword>
<dbReference type="GO" id="GO:0003677">
    <property type="term" value="F:DNA binding"/>
    <property type="evidence" value="ECO:0007669"/>
    <property type="project" value="InterPro"/>
</dbReference>
<accession>A0A8J6JEA3</accession>
<evidence type="ECO:0000256" key="5">
    <source>
        <dbReference type="HAMAP-Rule" id="MF_00527"/>
    </source>
</evidence>
<dbReference type="HAMAP" id="MF_00527">
    <property type="entry name" value="3MGH"/>
    <property type="match status" value="1"/>
</dbReference>
<proteinExistence type="inferred from homology"/>
<gene>
    <name evidence="6" type="ORF">H8S57_08185</name>
</gene>
<organism evidence="6 7">
    <name type="scientific">Lawsonibacter hominis</name>
    <dbReference type="NCBI Taxonomy" id="2763053"/>
    <lineage>
        <taxon>Bacteria</taxon>
        <taxon>Bacillati</taxon>
        <taxon>Bacillota</taxon>
        <taxon>Clostridia</taxon>
        <taxon>Eubacteriales</taxon>
        <taxon>Oscillospiraceae</taxon>
        <taxon>Lawsonibacter</taxon>
    </lineage>
</organism>
<reference evidence="6" key="1">
    <citation type="submission" date="2020-08" db="EMBL/GenBank/DDBJ databases">
        <title>Genome public.</title>
        <authorList>
            <person name="Liu C."/>
            <person name="Sun Q."/>
        </authorList>
    </citation>
    <scope>NUCLEOTIDE SEQUENCE</scope>
    <source>
        <strain evidence="6">NSJ-51</strain>
    </source>
</reference>
<comment type="similarity">
    <text evidence="1 5">Belongs to the DNA glycosylase MPG family.</text>
</comment>
<dbReference type="PANTHER" id="PTHR10429:SF0">
    <property type="entry name" value="DNA-3-METHYLADENINE GLYCOSYLASE"/>
    <property type="match status" value="1"/>
</dbReference>
<evidence type="ECO:0000256" key="3">
    <source>
        <dbReference type="ARBA" id="ARBA00022801"/>
    </source>
</evidence>